<keyword evidence="6" id="KW-1185">Reference proteome</keyword>
<dbReference type="SUPFAM" id="SSF49452">
    <property type="entry name" value="Starch-binding domain-like"/>
    <property type="match status" value="1"/>
</dbReference>
<evidence type="ECO:0000256" key="2">
    <source>
        <dbReference type="ARBA" id="ARBA00012595"/>
    </source>
</evidence>
<dbReference type="EC" id="3.2.1.1" evidence="2"/>
<dbReference type="GO" id="GO:0004556">
    <property type="term" value="F:alpha-amylase activity"/>
    <property type="evidence" value="ECO:0007669"/>
    <property type="project" value="UniProtKB-EC"/>
</dbReference>
<dbReference type="InterPro" id="IPR013783">
    <property type="entry name" value="Ig-like_fold"/>
</dbReference>
<dbReference type="RefSeq" id="WP_146827601.1">
    <property type="nucleotide sequence ID" value="NZ_BAAAYQ010000001.1"/>
</dbReference>
<evidence type="ECO:0000313" key="5">
    <source>
        <dbReference type="EMBL" id="GEO89734.1"/>
    </source>
</evidence>
<dbReference type="AlphaFoldDB" id="A0A512HWB6"/>
<comment type="catalytic activity">
    <reaction evidence="1">
        <text>Endohydrolysis of (1-&gt;4)-alpha-D-glucosidic linkages in polysaccharides containing three or more (1-&gt;4)-alpha-linked D-glucose units.</text>
        <dbReference type="EC" id="3.2.1.1"/>
    </reaction>
</comment>
<dbReference type="InterPro" id="IPR013784">
    <property type="entry name" value="Carb-bd-like_fold"/>
</dbReference>
<reference evidence="5 6" key="1">
    <citation type="submission" date="2019-07" db="EMBL/GenBank/DDBJ databases">
        <title>Whole genome shotgun sequence of Aeromicrobium flavum NBRC 107625.</title>
        <authorList>
            <person name="Hosoyama A."/>
            <person name="Uohara A."/>
            <person name="Ohji S."/>
            <person name="Ichikawa N."/>
        </authorList>
    </citation>
    <scope>NUCLEOTIDE SEQUENCE [LARGE SCALE GENOMIC DNA]</scope>
    <source>
        <strain evidence="5 6">NBRC 107625</strain>
    </source>
</reference>
<keyword evidence="4" id="KW-0732">Signal</keyword>
<evidence type="ECO:0000256" key="4">
    <source>
        <dbReference type="SAM" id="SignalP"/>
    </source>
</evidence>
<organism evidence="5 6">
    <name type="scientific">Aeromicrobium flavum</name>
    <dbReference type="NCBI Taxonomy" id="416568"/>
    <lineage>
        <taxon>Bacteria</taxon>
        <taxon>Bacillati</taxon>
        <taxon>Actinomycetota</taxon>
        <taxon>Actinomycetes</taxon>
        <taxon>Propionibacteriales</taxon>
        <taxon>Nocardioidaceae</taxon>
        <taxon>Aeromicrobium</taxon>
    </lineage>
</organism>
<proteinExistence type="predicted"/>
<dbReference type="Proteomes" id="UP000321769">
    <property type="component" value="Unassembled WGS sequence"/>
</dbReference>
<gene>
    <name evidence="5" type="ORF">AFL01nite_20610</name>
</gene>
<accession>A0A512HWB6</accession>
<feature type="signal peptide" evidence="4">
    <location>
        <begin position="1"/>
        <end position="30"/>
    </location>
</feature>
<name>A0A512HWB6_9ACTN</name>
<comment type="caution">
    <text evidence="5">The sequence shown here is derived from an EMBL/GenBank/DDBJ whole genome shotgun (WGS) entry which is preliminary data.</text>
</comment>
<dbReference type="GO" id="GO:0030246">
    <property type="term" value="F:carbohydrate binding"/>
    <property type="evidence" value="ECO:0007669"/>
    <property type="project" value="InterPro"/>
</dbReference>
<dbReference type="OrthoDB" id="9758923at2"/>
<dbReference type="Gene3D" id="2.60.40.2700">
    <property type="match status" value="1"/>
</dbReference>
<dbReference type="Gene3D" id="2.60.40.10">
    <property type="entry name" value="Immunoglobulins"/>
    <property type="match status" value="1"/>
</dbReference>
<evidence type="ECO:0000313" key="6">
    <source>
        <dbReference type="Proteomes" id="UP000321769"/>
    </source>
</evidence>
<feature type="chain" id="PRO_5022113079" description="alpha-amylase" evidence="4">
    <location>
        <begin position="31"/>
        <end position="746"/>
    </location>
</feature>
<evidence type="ECO:0000256" key="1">
    <source>
        <dbReference type="ARBA" id="ARBA00000548"/>
    </source>
</evidence>
<protein>
    <recommendedName>
        <fullName evidence="2">alpha-amylase</fullName>
        <ecNumber evidence="2">3.2.1.1</ecNumber>
    </recommendedName>
    <alternativeName>
        <fullName evidence="3">1,4-alpha-D-glucan glucanohydrolase</fullName>
    </alternativeName>
</protein>
<dbReference type="EMBL" id="BJZQ01000009">
    <property type="protein sequence ID" value="GEO89734.1"/>
    <property type="molecule type" value="Genomic_DNA"/>
</dbReference>
<evidence type="ECO:0000256" key="3">
    <source>
        <dbReference type="ARBA" id="ARBA00030238"/>
    </source>
</evidence>
<sequence>MIRTSGRTLVALLAATALLLGLTGLTPAQAADTGSISGVVLAPNGKPLTSADASITLRRGTTVAGGTVWGLVETVPSFDSEGRYMFRNLEAGTYRVEVRVNGDSAGAGVEWKSPAVTLTPGRVVTGVDTALDWEIRVAGAVKMPDGRPLSEHSGLWLSVSIERLGRGGVWIAEASTSLHDSARGAYSFEGVRTGTYRVVVAPVRGYAKTVSREFTLSLGEVKTGFDVNLVVGASLQGSIVAPEKLDSTEGGLGPDEWLDRNHLFVCLVDEVGQGCENKAFLYGEETSFSLTGLTAGTYYLAVGTSNRNFAAMSYSSEITLSHGQVVAGVDVPLARGAEASGTITGVEWVPTVVAQRLSPTWSETGGGLEWAVGDVRRATVSGSTFKVSGLSAGTYVLVGQSGNRAKTYSAPFVVKAGETNAGQRLDFVPSGSVDVSIVGPGGSPLNDEDFARTPEMSAVLERKVTVDGESRWLNHNEWPFNYMVDGTRELLAWKEPHLYGSGPRTANFRLDDLGPGTYRLSAYAGELLGAVHFTLGTATKADLQIEWGKDGELSVPNALVNEVPPKIAGQPVIGETLRATNGSWNVPEASVDLGWLRDGRVVGHGSSYKLTAADMGSRISVEAVATESEYLWAKARSPQVGPVRSAEVKVKPAAKKAATLKVKAKAGRKKATVAVTIRAAGVRASKIDGKVTIYLKGKKLRTVKVKNGKAKLGITRQKKGKRTYKVRYSGNSLVKPGAKSLKIRIR</sequence>
<dbReference type="GO" id="GO:0005975">
    <property type="term" value="P:carbohydrate metabolic process"/>
    <property type="evidence" value="ECO:0007669"/>
    <property type="project" value="UniProtKB-ARBA"/>
</dbReference>